<sequence>MTGQEEPDALALIFHRWIEGAHSAPSMQGGWLPRPVIVLARVAQPWFLQQTGITSIVIGANTREQLEDNL</sequence>
<reference evidence="2" key="1">
    <citation type="submission" date="2017-09" db="EMBL/GenBank/DDBJ databases">
        <title>The Reconstruction of 2,631 Draft Metagenome-Assembled Genomes from the Global Oceans.</title>
        <authorList>
            <person name="Tully B.J."/>
            <person name="Graham E.D."/>
            <person name="Heidelberg J.F."/>
        </authorList>
    </citation>
    <scope>NUCLEOTIDE SEQUENCE [LARGE SCALE GENOMIC DNA]</scope>
</reference>
<comment type="caution">
    <text evidence="1">The sequence shown here is derived from an EMBL/GenBank/DDBJ whole genome shotgun (WGS) entry which is preliminary data.</text>
</comment>
<dbReference type="Proteomes" id="UP000226525">
    <property type="component" value="Unassembled WGS sequence"/>
</dbReference>
<accession>A0A2D6YJL8</accession>
<protein>
    <submittedName>
        <fullName evidence="1">Uncharacterized protein</fullName>
    </submittedName>
</protein>
<gene>
    <name evidence="1" type="ORF">CMN54_08090</name>
</gene>
<name>A0A2D6YJL8_9DELT</name>
<evidence type="ECO:0000313" key="2">
    <source>
        <dbReference type="Proteomes" id="UP000226525"/>
    </source>
</evidence>
<dbReference type="AlphaFoldDB" id="A0A2D6YJL8"/>
<evidence type="ECO:0000313" key="1">
    <source>
        <dbReference type="EMBL" id="MAH63386.1"/>
    </source>
</evidence>
<proteinExistence type="predicted"/>
<dbReference type="EMBL" id="NZEX01000091">
    <property type="protein sequence ID" value="MAH63386.1"/>
    <property type="molecule type" value="Genomic_DNA"/>
</dbReference>
<organism evidence="1 2">
    <name type="scientific">SAR324 cluster bacterium</name>
    <dbReference type="NCBI Taxonomy" id="2024889"/>
    <lineage>
        <taxon>Bacteria</taxon>
        <taxon>Deltaproteobacteria</taxon>
        <taxon>SAR324 cluster</taxon>
    </lineage>
</organism>